<evidence type="ECO:0000313" key="8">
    <source>
        <dbReference type="EMBL" id="KAJ0390571.1"/>
    </source>
</evidence>
<evidence type="ECO:0000313" key="9">
    <source>
        <dbReference type="Proteomes" id="UP001209570"/>
    </source>
</evidence>
<dbReference type="PANTHER" id="PTHR31585:SF5">
    <property type="entry name" value="RNA-BINDING S4 DOMAIN-CONTAINING PROTEIN"/>
    <property type="match status" value="1"/>
</dbReference>
<dbReference type="EMBL" id="JAKCXM010001931">
    <property type="protein sequence ID" value="KAJ0390571.1"/>
    <property type="molecule type" value="Genomic_DNA"/>
</dbReference>
<dbReference type="AlphaFoldDB" id="A0AAD5L8V2"/>
<evidence type="ECO:0000256" key="5">
    <source>
        <dbReference type="ARBA" id="ARBA00022989"/>
    </source>
</evidence>
<comment type="caution">
    <text evidence="8">The sequence shown here is derived from an EMBL/GenBank/DDBJ whole genome shotgun (WGS) entry which is preliminary data.</text>
</comment>
<accession>A0AAD5L8V2</accession>
<keyword evidence="4 7" id="KW-0812">Transmembrane</keyword>
<evidence type="ECO:0000256" key="7">
    <source>
        <dbReference type="SAM" id="Phobius"/>
    </source>
</evidence>
<keyword evidence="5 7" id="KW-1133">Transmembrane helix</keyword>
<evidence type="ECO:0000256" key="2">
    <source>
        <dbReference type="ARBA" id="ARBA00007015"/>
    </source>
</evidence>
<dbReference type="GO" id="GO:0016020">
    <property type="term" value="C:membrane"/>
    <property type="evidence" value="ECO:0007669"/>
    <property type="project" value="UniProtKB-SubCell"/>
</dbReference>
<dbReference type="SUPFAM" id="SSF103473">
    <property type="entry name" value="MFS general substrate transporter"/>
    <property type="match status" value="1"/>
</dbReference>
<evidence type="ECO:0000256" key="6">
    <source>
        <dbReference type="ARBA" id="ARBA00023136"/>
    </source>
</evidence>
<gene>
    <name evidence="8" type="ORF">P43SY_010480</name>
</gene>
<proteinExistence type="inferred from homology"/>
<name>A0AAD5L8V2_PYTIN</name>
<dbReference type="InterPro" id="IPR039309">
    <property type="entry name" value="BT1"/>
</dbReference>
<keyword evidence="3" id="KW-0813">Transport</keyword>
<dbReference type="InterPro" id="IPR036259">
    <property type="entry name" value="MFS_trans_sf"/>
</dbReference>
<feature type="transmembrane region" description="Helical" evidence="7">
    <location>
        <begin position="220"/>
        <end position="241"/>
    </location>
</feature>
<comment type="similarity">
    <text evidence="2">Belongs to the major facilitator superfamily. Folate-biopterin transporter (TC 2.A.71) family.</text>
</comment>
<dbReference type="PANTHER" id="PTHR31585">
    <property type="entry name" value="FOLATE-BIOPTERIN TRANSPORTER 1, CHLOROPLASTIC"/>
    <property type="match status" value="1"/>
</dbReference>
<evidence type="ECO:0000256" key="4">
    <source>
        <dbReference type="ARBA" id="ARBA00022692"/>
    </source>
</evidence>
<evidence type="ECO:0000256" key="3">
    <source>
        <dbReference type="ARBA" id="ARBA00022448"/>
    </source>
</evidence>
<feature type="transmembrane region" description="Helical" evidence="7">
    <location>
        <begin position="262"/>
        <end position="285"/>
    </location>
</feature>
<organism evidence="8 9">
    <name type="scientific">Pythium insidiosum</name>
    <name type="common">Pythiosis disease agent</name>
    <dbReference type="NCBI Taxonomy" id="114742"/>
    <lineage>
        <taxon>Eukaryota</taxon>
        <taxon>Sar</taxon>
        <taxon>Stramenopiles</taxon>
        <taxon>Oomycota</taxon>
        <taxon>Peronosporomycetes</taxon>
        <taxon>Pythiales</taxon>
        <taxon>Pythiaceae</taxon>
        <taxon>Pythium</taxon>
    </lineage>
</organism>
<protein>
    <recommendedName>
        <fullName evidence="10">Transmembrane protein</fullName>
    </recommendedName>
</protein>
<feature type="transmembrane region" description="Helical" evidence="7">
    <location>
        <begin position="112"/>
        <end position="136"/>
    </location>
</feature>
<dbReference type="Gene3D" id="1.20.1250.20">
    <property type="entry name" value="MFS general substrate transporter like domains"/>
    <property type="match status" value="1"/>
</dbReference>
<reference evidence="8" key="1">
    <citation type="submission" date="2021-12" db="EMBL/GenBank/DDBJ databases">
        <title>Prjna785345.</title>
        <authorList>
            <person name="Rujirawat T."/>
            <person name="Krajaejun T."/>
        </authorList>
    </citation>
    <scope>NUCLEOTIDE SEQUENCE</scope>
    <source>
        <strain evidence="8">Pi057C3</strain>
    </source>
</reference>
<dbReference type="Proteomes" id="UP001209570">
    <property type="component" value="Unassembled WGS sequence"/>
</dbReference>
<evidence type="ECO:0000256" key="1">
    <source>
        <dbReference type="ARBA" id="ARBA00004141"/>
    </source>
</evidence>
<sequence>MLILAICLAPIVPMTWFFISEERVEQRVDFKCYMAELWSAIKSRAFYQIIAYKFFAGVFEYFTYVASSPVQDHWAGATTLSDKISTIVSYIVFIGALGVTGKYGLMWDWRVMLIGTMLAVVVLDAICTMLTVWNVFRNPWFWFGGPVIEQIPKGISFIISTYVTVELAGEGNEGAVYGLITTVSNLSDPFARTIAKNIDATMDFSTERIQNDSHEVRRDVTISILIMYAAKLFSLCFLVLLPRQKAETQELKRNGGSSKVMGAITVFYLLFALVWSLTTNILGIFPSTACLKIAGGDGC</sequence>
<evidence type="ECO:0008006" key="10">
    <source>
        <dbReference type="Google" id="ProtNLM"/>
    </source>
</evidence>
<keyword evidence="9" id="KW-1185">Reference proteome</keyword>
<feature type="transmembrane region" description="Helical" evidence="7">
    <location>
        <begin position="87"/>
        <end position="105"/>
    </location>
</feature>
<comment type="subcellular location">
    <subcellularLocation>
        <location evidence="1">Membrane</location>
        <topology evidence="1">Multi-pass membrane protein</topology>
    </subcellularLocation>
</comment>
<keyword evidence="6 7" id="KW-0472">Membrane</keyword>